<feature type="transmembrane region" description="Helical" evidence="12">
    <location>
        <begin position="47"/>
        <end position="65"/>
    </location>
</feature>
<keyword evidence="14" id="KW-1185">Reference proteome</keyword>
<evidence type="ECO:0000256" key="9">
    <source>
        <dbReference type="ARBA" id="ARBA00023136"/>
    </source>
</evidence>
<evidence type="ECO:0000256" key="4">
    <source>
        <dbReference type="ARBA" id="ARBA00022475"/>
    </source>
</evidence>
<feature type="transmembrane region" description="Helical" evidence="12">
    <location>
        <begin position="7"/>
        <end position="27"/>
    </location>
</feature>
<dbReference type="VEuPathDB" id="VectorBase:LDEU011808"/>
<dbReference type="Proteomes" id="UP000288716">
    <property type="component" value="Unassembled WGS sequence"/>
</dbReference>
<feature type="non-terminal residue" evidence="13">
    <location>
        <position position="199"/>
    </location>
</feature>
<keyword evidence="3" id="KW-0813">Transport</keyword>
<name>A0A443RXY6_9ACAR</name>
<evidence type="ECO:0000256" key="10">
    <source>
        <dbReference type="ARBA" id="ARBA00023201"/>
    </source>
</evidence>
<dbReference type="PANTHER" id="PTHR42985">
    <property type="entry name" value="SODIUM-COUPLED MONOCARBOXYLATE TRANSPORTER"/>
    <property type="match status" value="1"/>
</dbReference>
<keyword evidence="5 12" id="KW-0812">Transmembrane</keyword>
<reference evidence="13 14" key="1">
    <citation type="journal article" date="2018" name="Gigascience">
        <title>Genomes of trombidid mites reveal novel predicted allergens and laterally-transferred genes associated with secondary metabolism.</title>
        <authorList>
            <person name="Dong X."/>
            <person name="Chaisiri K."/>
            <person name="Xia D."/>
            <person name="Armstrong S.D."/>
            <person name="Fang Y."/>
            <person name="Donnelly M.J."/>
            <person name="Kadowaki T."/>
            <person name="McGarry J.W."/>
            <person name="Darby A.C."/>
            <person name="Makepeace B.L."/>
        </authorList>
    </citation>
    <scope>NUCLEOTIDE SEQUENCE [LARGE SCALE GENOMIC DNA]</scope>
    <source>
        <strain evidence="13">UoL-UT</strain>
    </source>
</reference>
<evidence type="ECO:0000256" key="2">
    <source>
        <dbReference type="ARBA" id="ARBA00006434"/>
    </source>
</evidence>
<feature type="transmembrane region" description="Helical" evidence="12">
    <location>
        <begin position="153"/>
        <end position="172"/>
    </location>
</feature>
<comment type="subcellular location">
    <subcellularLocation>
        <location evidence="1">Cell membrane</location>
        <topology evidence="1">Multi-pass membrane protein</topology>
    </subcellularLocation>
</comment>
<dbReference type="OrthoDB" id="6363405at2759"/>
<dbReference type="PROSITE" id="PS50283">
    <property type="entry name" value="NA_SOLUT_SYMP_3"/>
    <property type="match status" value="1"/>
</dbReference>
<feature type="transmembrane region" description="Helical" evidence="12">
    <location>
        <begin position="178"/>
        <end position="198"/>
    </location>
</feature>
<evidence type="ECO:0000256" key="6">
    <source>
        <dbReference type="ARBA" id="ARBA00022989"/>
    </source>
</evidence>
<dbReference type="InterPro" id="IPR001734">
    <property type="entry name" value="Na/solute_symporter"/>
</dbReference>
<dbReference type="GO" id="GO:0005886">
    <property type="term" value="C:plasma membrane"/>
    <property type="evidence" value="ECO:0007669"/>
    <property type="project" value="UniProtKB-SubCell"/>
</dbReference>
<dbReference type="GO" id="GO:0015293">
    <property type="term" value="F:symporter activity"/>
    <property type="evidence" value="ECO:0007669"/>
    <property type="project" value="TreeGrafter"/>
</dbReference>
<comment type="caution">
    <text evidence="13">The sequence shown here is derived from an EMBL/GenBank/DDBJ whole genome shotgun (WGS) entry which is preliminary data.</text>
</comment>
<sequence length="199" mass="21764">MAYFVTIDYCILIGTTLISLFIGIYFVFKKKEKTSSEFLTGNQNMSVLPVVFSMLASDVSYNLIAFSMEVYTKGTQIFMTVAAEFVAIAIAAKIFLPIYLKVDGISVNQYLLSRFKSEKLVVITSLIMTISLIPELGVILFSPSLALGVATGMNAQSSILFTAAVVTLYTVFGGMNAIIYTDVVLFVLMMAGLFTVLIK</sequence>
<keyword evidence="10" id="KW-0739">Sodium transport</keyword>
<evidence type="ECO:0000256" key="1">
    <source>
        <dbReference type="ARBA" id="ARBA00004651"/>
    </source>
</evidence>
<keyword evidence="8" id="KW-0406">Ion transport</keyword>
<protein>
    <submittedName>
        <fullName evidence="13">Sodium-coupled monocarboxylate transporter 1-like protein</fullName>
    </submittedName>
</protein>
<keyword evidence="9 12" id="KW-0472">Membrane</keyword>
<dbReference type="GO" id="GO:0006814">
    <property type="term" value="P:sodium ion transport"/>
    <property type="evidence" value="ECO:0007669"/>
    <property type="project" value="UniProtKB-KW"/>
</dbReference>
<keyword evidence="7" id="KW-0915">Sodium</keyword>
<organism evidence="13 14">
    <name type="scientific">Leptotrombidium deliense</name>
    <dbReference type="NCBI Taxonomy" id="299467"/>
    <lineage>
        <taxon>Eukaryota</taxon>
        <taxon>Metazoa</taxon>
        <taxon>Ecdysozoa</taxon>
        <taxon>Arthropoda</taxon>
        <taxon>Chelicerata</taxon>
        <taxon>Arachnida</taxon>
        <taxon>Acari</taxon>
        <taxon>Acariformes</taxon>
        <taxon>Trombidiformes</taxon>
        <taxon>Prostigmata</taxon>
        <taxon>Anystina</taxon>
        <taxon>Parasitengona</taxon>
        <taxon>Trombiculoidea</taxon>
        <taxon>Trombiculidae</taxon>
        <taxon>Leptotrombidium</taxon>
    </lineage>
</organism>
<evidence type="ECO:0000256" key="8">
    <source>
        <dbReference type="ARBA" id="ARBA00023065"/>
    </source>
</evidence>
<keyword evidence="6 12" id="KW-1133">Transmembrane helix</keyword>
<accession>A0A443RXY6</accession>
<evidence type="ECO:0000256" key="3">
    <source>
        <dbReference type="ARBA" id="ARBA00022448"/>
    </source>
</evidence>
<evidence type="ECO:0000256" key="12">
    <source>
        <dbReference type="SAM" id="Phobius"/>
    </source>
</evidence>
<dbReference type="PANTHER" id="PTHR42985:SF40">
    <property type="entry name" value="LD47995P-RELATED"/>
    <property type="match status" value="1"/>
</dbReference>
<evidence type="ECO:0000313" key="14">
    <source>
        <dbReference type="Proteomes" id="UP000288716"/>
    </source>
</evidence>
<dbReference type="STRING" id="299467.A0A443RXY6"/>
<keyword evidence="4" id="KW-1003">Cell membrane</keyword>
<feature type="transmembrane region" description="Helical" evidence="12">
    <location>
        <begin position="120"/>
        <end position="141"/>
    </location>
</feature>
<dbReference type="EMBL" id="NCKV01019076">
    <property type="protein sequence ID" value="RWS20232.1"/>
    <property type="molecule type" value="Genomic_DNA"/>
</dbReference>
<evidence type="ECO:0000256" key="5">
    <source>
        <dbReference type="ARBA" id="ARBA00022692"/>
    </source>
</evidence>
<dbReference type="Gene3D" id="1.20.1730.10">
    <property type="entry name" value="Sodium/glucose cotransporter"/>
    <property type="match status" value="1"/>
</dbReference>
<dbReference type="AlphaFoldDB" id="A0A443RXY6"/>
<dbReference type="InterPro" id="IPR051163">
    <property type="entry name" value="Sodium:Solute_Symporter_SSF"/>
</dbReference>
<dbReference type="Pfam" id="PF00474">
    <property type="entry name" value="SSF"/>
    <property type="match status" value="1"/>
</dbReference>
<evidence type="ECO:0000256" key="11">
    <source>
        <dbReference type="RuleBase" id="RU362091"/>
    </source>
</evidence>
<evidence type="ECO:0000313" key="13">
    <source>
        <dbReference type="EMBL" id="RWS20232.1"/>
    </source>
</evidence>
<gene>
    <name evidence="13" type="ORF">B4U80_05051</name>
</gene>
<evidence type="ECO:0000256" key="7">
    <source>
        <dbReference type="ARBA" id="ARBA00023053"/>
    </source>
</evidence>
<dbReference type="InterPro" id="IPR038377">
    <property type="entry name" value="Na/Glc_symporter_sf"/>
</dbReference>
<feature type="transmembrane region" description="Helical" evidence="12">
    <location>
        <begin position="77"/>
        <end position="100"/>
    </location>
</feature>
<proteinExistence type="inferred from homology"/>
<comment type="similarity">
    <text evidence="2 11">Belongs to the sodium:solute symporter (SSF) (TC 2.A.21) family.</text>
</comment>